<keyword evidence="6 9" id="KW-0406">Ion transport</keyword>
<feature type="domain" description="Cation/H+ exchanger transmembrane" evidence="11">
    <location>
        <begin position="11"/>
        <end position="352"/>
    </location>
</feature>
<feature type="transmembrane region" description="Helical" evidence="10">
    <location>
        <begin position="77"/>
        <end position="99"/>
    </location>
</feature>
<evidence type="ECO:0000256" key="9">
    <source>
        <dbReference type="RuleBase" id="RU003722"/>
    </source>
</evidence>
<evidence type="ECO:0000313" key="12">
    <source>
        <dbReference type="Proteomes" id="UP000887540"/>
    </source>
</evidence>
<evidence type="ECO:0000256" key="8">
    <source>
        <dbReference type="ARBA" id="ARBA00023201"/>
    </source>
</evidence>
<comment type="subcellular location">
    <subcellularLocation>
        <location evidence="1">Membrane</location>
        <topology evidence="1">Multi-pass membrane protein</topology>
    </subcellularLocation>
</comment>
<keyword evidence="3 9" id="KW-0812">Transmembrane</keyword>
<keyword evidence="2 9" id="KW-0813">Transport</keyword>
<dbReference type="Proteomes" id="UP000887540">
    <property type="component" value="Unplaced"/>
</dbReference>
<evidence type="ECO:0000256" key="7">
    <source>
        <dbReference type="ARBA" id="ARBA00023136"/>
    </source>
</evidence>
<keyword evidence="9" id="KW-0050">Antiport</keyword>
<keyword evidence="8 9" id="KW-0739">Sodium transport</keyword>
<dbReference type="Gene3D" id="6.10.140.1330">
    <property type="match status" value="1"/>
</dbReference>
<dbReference type="GO" id="GO:0015386">
    <property type="term" value="F:potassium:proton antiporter activity"/>
    <property type="evidence" value="ECO:0007669"/>
    <property type="project" value="TreeGrafter"/>
</dbReference>
<evidence type="ECO:0000256" key="1">
    <source>
        <dbReference type="ARBA" id="ARBA00004141"/>
    </source>
</evidence>
<dbReference type="WBParaSite" id="ACRNAN_scaffold4429.g13864.t1">
    <property type="protein sequence ID" value="ACRNAN_scaffold4429.g13864.t1"/>
    <property type="gene ID" value="ACRNAN_scaffold4429.g13864"/>
</dbReference>
<dbReference type="AlphaFoldDB" id="A0A914DW08"/>
<evidence type="ECO:0000256" key="2">
    <source>
        <dbReference type="ARBA" id="ARBA00022448"/>
    </source>
</evidence>
<dbReference type="GO" id="GO:0015385">
    <property type="term" value="F:sodium:proton antiporter activity"/>
    <property type="evidence" value="ECO:0007669"/>
    <property type="project" value="InterPro"/>
</dbReference>
<keyword evidence="5" id="KW-0915">Sodium</keyword>
<evidence type="ECO:0000313" key="13">
    <source>
        <dbReference type="WBParaSite" id="ACRNAN_scaffold4429.g13864.t1"/>
    </source>
</evidence>
<evidence type="ECO:0000259" key="11">
    <source>
        <dbReference type="Pfam" id="PF00999"/>
    </source>
</evidence>
<dbReference type="InterPro" id="IPR004709">
    <property type="entry name" value="NaH_exchanger"/>
</dbReference>
<evidence type="ECO:0000256" key="10">
    <source>
        <dbReference type="SAM" id="Phobius"/>
    </source>
</evidence>
<dbReference type="GO" id="GO:0098719">
    <property type="term" value="P:sodium ion import across plasma membrane"/>
    <property type="evidence" value="ECO:0007669"/>
    <property type="project" value="TreeGrafter"/>
</dbReference>
<feature type="transmembrane region" description="Helical" evidence="10">
    <location>
        <begin position="267"/>
        <end position="290"/>
    </location>
</feature>
<evidence type="ECO:0000256" key="3">
    <source>
        <dbReference type="ARBA" id="ARBA00022692"/>
    </source>
</evidence>
<dbReference type="GO" id="GO:0005886">
    <property type="term" value="C:plasma membrane"/>
    <property type="evidence" value="ECO:0007669"/>
    <property type="project" value="TreeGrafter"/>
</dbReference>
<dbReference type="InterPro" id="IPR018422">
    <property type="entry name" value="Cation/H_exchanger_CPA1"/>
</dbReference>
<feature type="transmembrane region" description="Helical" evidence="10">
    <location>
        <begin position="146"/>
        <end position="174"/>
    </location>
</feature>
<feature type="transmembrane region" description="Helical" evidence="10">
    <location>
        <begin position="205"/>
        <end position="222"/>
    </location>
</feature>
<keyword evidence="4 10" id="KW-1133">Transmembrane helix</keyword>
<name>A0A914DW08_9BILA</name>
<reference evidence="13" key="1">
    <citation type="submission" date="2022-11" db="UniProtKB">
        <authorList>
            <consortium name="WormBaseParasite"/>
        </authorList>
    </citation>
    <scope>IDENTIFICATION</scope>
</reference>
<dbReference type="Pfam" id="PF00999">
    <property type="entry name" value="Na_H_Exchanger"/>
    <property type="match status" value="1"/>
</dbReference>
<keyword evidence="12" id="KW-1185">Reference proteome</keyword>
<dbReference type="PANTHER" id="PTHR10110">
    <property type="entry name" value="SODIUM/HYDROGEN EXCHANGER"/>
    <property type="match status" value="1"/>
</dbReference>
<evidence type="ECO:0000256" key="5">
    <source>
        <dbReference type="ARBA" id="ARBA00023053"/>
    </source>
</evidence>
<dbReference type="PANTHER" id="PTHR10110:SF92">
    <property type="entry name" value="NA(+)_H(+) EXCHANGER PROTEIN 2-RELATED"/>
    <property type="match status" value="1"/>
</dbReference>
<proteinExistence type="inferred from homology"/>
<feature type="transmembrane region" description="Helical" evidence="10">
    <location>
        <begin position="7"/>
        <end position="25"/>
    </location>
</feature>
<keyword evidence="7 10" id="KW-0472">Membrane</keyword>
<accession>A0A914DW08</accession>
<evidence type="ECO:0000256" key="4">
    <source>
        <dbReference type="ARBA" id="ARBA00022989"/>
    </source>
</evidence>
<sequence>MEVDRSEFYLSSTVFFIYILPPMMFDAGFNMPARYFFENIGSLICFALINTGFNVIMIGLSLYLVSLTGVFAVDMNLLDLLLFGSLIADVDPVAVIVIFEDMNVNELLYISVFGESVLNDGISVVLYRMLLTFVDIGSSNIITRDYILGFISFFVVAFGGIIIGVISAFVASFLTKFTSNVPIVNPVIVVLLSFCSYWICELTGLSSILGIVFCGVAIRPYIRENLTKDTFKSVQHITKILSLISETIIFIFLGLSTVSARHHWDTAFIFLTVIFCLLYRALGICTLCYILNKNRVKKFNKVDIFIMVFGGLRGAIAYGLAVALPNELEAKDLFITTCIVVIYFTVFLQGDMVITGFALNGSIWNRQS</sequence>
<dbReference type="GO" id="GO:0051453">
    <property type="term" value="P:regulation of intracellular pH"/>
    <property type="evidence" value="ECO:0007669"/>
    <property type="project" value="TreeGrafter"/>
</dbReference>
<protein>
    <recommendedName>
        <fullName evidence="9">Sodium/hydrogen exchanger</fullName>
    </recommendedName>
</protein>
<feature type="transmembrane region" description="Helical" evidence="10">
    <location>
        <begin position="40"/>
        <end position="65"/>
    </location>
</feature>
<dbReference type="NCBIfam" id="TIGR00840">
    <property type="entry name" value="b_cpa1"/>
    <property type="match status" value="1"/>
</dbReference>
<organism evidence="12 13">
    <name type="scientific">Acrobeloides nanus</name>
    <dbReference type="NCBI Taxonomy" id="290746"/>
    <lineage>
        <taxon>Eukaryota</taxon>
        <taxon>Metazoa</taxon>
        <taxon>Ecdysozoa</taxon>
        <taxon>Nematoda</taxon>
        <taxon>Chromadorea</taxon>
        <taxon>Rhabditida</taxon>
        <taxon>Tylenchina</taxon>
        <taxon>Cephalobomorpha</taxon>
        <taxon>Cephaloboidea</taxon>
        <taxon>Cephalobidae</taxon>
        <taxon>Acrobeloides</taxon>
    </lineage>
</organism>
<evidence type="ECO:0000256" key="6">
    <source>
        <dbReference type="ARBA" id="ARBA00023065"/>
    </source>
</evidence>
<dbReference type="PRINTS" id="PR01084">
    <property type="entry name" value="NAHEXCHNGR"/>
</dbReference>
<feature type="transmembrane region" description="Helical" evidence="10">
    <location>
        <begin position="302"/>
        <end position="321"/>
    </location>
</feature>
<comment type="similarity">
    <text evidence="9">Belongs to the monovalent cation:proton antiporter 1 (CPA1) transporter (TC 2.A.36) family.</text>
</comment>
<feature type="transmembrane region" description="Helical" evidence="10">
    <location>
        <begin position="243"/>
        <end position="261"/>
    </location>
</feature>
<feature type="transmembrane region" description="Helical" evidence="10">
    <location>
        <begin position="333"/>
        <end position="359"/>
    </location>
</feature>
<dbReference type="InterPro" id="IPR006153">
    <property type="entry name" value="Cation/H_exchanger_TM"/>
</dbReference>